<feature type="transmembrane region" description="Helical" evidence="9">
    <location>
        <begin position="357"/>
        <end position="376"/>
    </location>
</feature>
<keyword evidence="3" id="KW-1003">Cell membrane</keyword>
<evidence type="ECO:0000256" key="7">
    <source>
        <dbReference type="ARBA" id="ARBA00022989"/>
    </source>
</evidence>
<feature type="transmembrane region" description="Helical" evidence="9">
    <location>
        <begin position="383"/>
        <end position="402"/>
    </location>
</feature>
<evidence type="ECO:0000256" key="8">
    <source>
        <dbReference type="ARBA" id="ARBA00023136"/>
    </source>
</evidence>
<protein>
    <submittedName>
        <fullName evidence="10">Unannotated protein</fullName>
    </submittedName>
</protein>
<dbReference type="GO" id="GO:0005886">
    <property type="term" value="C:plasma membrane"/>
    <property type="evidence" value="ECO:0007669"/>
    <property type="project" value="UniProtKB-SubCell"/>
</dbReference>
<dbReference type="PANTHER" id="PTHR32196">
    <property type="entry name" value="ABC TRANSPORTER PERMEASE PROTEIN YPHD-RELATED-RELATED"/>
    <property type="match status" value="1"/>
</dbReference>
<dbReference type="EMBL" id="CAFBLS010000077">
    <property type="protein sequence ID" value="CAB4872333.1"/>
    <property type="molecule type" value="Genomic_DNA"/>
</dbReference>
<accession>A0A6J7DXV5</accession>
<feature type="transmembrane region" description="Helical" evidence="9">
    <location>
        <begin position="69"/>
        <end position="89"/>
    </location>
</feature>
<feature type="transmembrane region" description="Helical" evidence="9">
    <location>
        <begin position="148"/>
        <end position="167"/>
    </location>
</feature>
<evidence type="ECO:0000256" key="5">
    <source>
        <dbReference type="ARBA" id="ARBA00022597"/>
    </source>
</evidence>
<dbReference type="InterPro" id="IPR001851">
    <property type="entry name" value="ABC_transp_permease"/>
</dbReference>
<keyword evidence="4" id="KW-0997">Cell inner membrane</keyword>
<reference evidence="10" key="1">
    <citation type="submission" date="2020-05" db="EMBL/GenBank/DDBJ databases">
        <authorList>
            <person name="Chiriac C."/>
            <person name="Salcher M."/>
            <person name="Ghai R."/>
            <person name="Kavagutti S V."/>
        </authorList>
    </citation>
    <scope>NUCLEOTIDE SEQUENCE</scope>
</reference>
<feature type="transmembrane region" description="Helical" evidence="9">
    <location>
        <begin position="187"/>
        <end position="206"/>
    </location>
</feature>
<dbReference type="Pfam" id="PF02653">
    <property type="entry name" value="BPD_transp_2"/>
    <property type="match status" value="2"/>
</dbReference>
<feature type="transmembrane region" description="Helical" evidence="9">
    <location>
        <begin position="120"/>
        <end position="141"/>
    </location>
</feature>
<name>A0A6J7DXV5_9ZZZZ</name>
<feature type="transmembrane region" description="Helical" evidence="9">
    <location>
        <begin position="39"/>
        <end position="63"/>
    </location>
</feature>
<evidence type="ECO:0000256" key="4">
    <source>
        <dbReference type="ARBA" id="ARBA00022519"/>
    </source>
</evidence>
<organism evidence="10">
    <name type="scientific">freshwater metagenome</name>
    <dbReference type="NCBI Taxonomy" id="449393"/>
    <lineage>
        <taxon>unclassified sequences</taxon>
        <taxon>metagenomes</taxon>
        <taxon>ecological metagenomes</taxon>
    </lineage>
</organism>
<dbReference type="GO" id="GO:0022857">
    <property type="term" value="F:transmembrane transporter activity"/>
    <property type="evidence" value="ECO:0007669"/>
    <property type="project" value="InterPro"/>
</dbReference>
<feature type="transmembrane region" description="Helical" evidence="9">
    <location>
        <begin position="227"/>
        <end position="245"/>
    </location>
</feature>
<keyword evidence="8 9" id="KW-0472">Membrane</keyword>
<dbReference type="AlphaFoldDB" id="A0A6J7DXV5"/>
<keyword evidence="7 9" id="KW-1133">Transmembrane helix</keyword>
<evidence type="ECO:0000256" key="1">
    <source>
        <dbReference type="ARBA" id="ARBA00004651"/>
    </source>
</evidence>
<proteinExistence type="predicted"/>
<comment type="subcellular location">
    <subcellularLocation>
        <location evidence="1">Cell membrane</location>
        <topology evidence="1">Multi-pass membrane protein</topology>
    </subcellularLocation>
</comment>
<evidence type="ECO:0000256" key="3">
    <source>
        <dbReference type="ARBA" id="ARBA00022475"/>
    </source>
</evidence>
<dbReference type="CDD" id="cd06579">
    <property type="entry name" value="TM_PBP1_transp_AraH_like"/>
    <property type="match status" value="1"/>
</dbReference>
<feature type="transmembrane region" description="Helical" evidence="9">
    <location>
        <begin position="408"/>
        <end position="426"/>
    </location>
</feature>
<keyword evidence="2" id="KW-0813">Transport</keyword>
<gene>
    <name evidence="10" type="ORF">UFOPK3402_00764</name>
</gene>
<feature type="transmembrane region" description="Helical" evidence="9">
    <location>
        <begin position="277"/>
        <end position="296"/>
    </location>
</feature>
<keyword evidence="6 9" id="KW-0812">Transmembrane</keyword>
<evidence type="ECO:0000256" key="9">
    <source>
        <dbReference type="SAM" id="Phobius"/>
    </source>
</evidence>
<evidence type="ECO:0000256" key="6">
    <source>
        <dbReference type="ARBA" id="ARBA00022692"/>
    </source>
</evidence>
<sequence length="436" mass="44375">MSATQVTDVDIPEAGDTGGIGQALRDYFVRVKGGEVGSLPAVAGLIVLIALFSVLQGTTFFTALNFANLINQGTAVIVLAMGLVFVLLLGEIDLSAGFAAGTAAAVLAVGLTKYGLPWPVALIACLLTGTVIGLLLGLLVAKLGIPSFVVTLAAFLGLQGVMLLIIGEGGTIGIQSDFLLAIMNRNMPVWAGWLLWALVILGYAGVTFRAIRARKAAGLSGSSASVWAAKVVSLAILLGIAVYLLNGQRQIVRAGKQACVVMGPPNEPVGCIPTLQGVPWAVLVVLLLLVGLTFVLSRTSFGRHVYAVGGNTEAARRAGIKVSSIKITCFMICSTMAAVAGVLLASRDNSVSPTTGGAQTLLFAVGAAVIGGTSLFGGRGRVIDAIIGGLVVAVIANGLPLITSQSGIQYVVTGGVLLVAASVDALSRRRSSASGR</sequence>
<dbReference type="PANTHER" id="PTHR32196:SF32">
    <property type="entry name" value="XYLOSE TRANSPORT SYSTEM PERMEASE PROTEIN XYLH"/>
    <property type="match status" value="1"/>
</dbReference>
<keyword evidence="5" id="KW-0762">Sugar transport</keyword>
<evidence type="ECO:0000256" key="2">
    <source>
        <dbReference type="ARBA" id="ARBA00022448"/>
    </source>
</evidence>
<feature type="transmembrane region" description="Helical" evidence="9">
    <location>
        <begin position="325"/>
        <end position="345"/>
    </location>
</feature>
<evidence type="ECO:0000313" key="10">
    <source>
        <dbReference type="EMBL" id="CAB4872333.1"/>
    </source>
</evidence>